<organism evidence="2 4">
    <name type="scientific">Citrobacter werkmanii</name>
    <dbReference type="NCBI Taxonomy" id="67827"/>
    <lineage>
        <taxon>Bacteria</taxon>
        <taxon>Pseudomonadati</taxon>
        <taxon>Pseudomonadota</taxon>
        <taxon>Gammaproteobacteria</taxon>
        <taxon>Enterobacterales</taxon>
        <taxon>Enterobacteriaceae</taxon>
        <taxon>Citrobacter</taxon>
        <taxon>Citrobacter freundii complex</taxon>
    </lineage>
</organism>
<comment type="caution">
    <text evidence="2">The sequence shown here is derived from an EMBL/GenBank/DDBJ whole genome shotgun (WGS) entry which is preliminary data.</text>
</comment>
<dbReference type="Pfam" id="PF13481">
    <property type="entry name" value="AAA_25"/>
    <property type="match status" value="1"/>
</dbReference>
<keyword evidence="5" id="KW-1185">Reference proteome</keyword>
<dbReference type="EMBL" id="CAHPQX010000004">
    <property type="protein sequence ID" value="CAB5528260.1"/>
    <property type="molecule type" value="Genomic_DNA"/>
</dbReference>
<feature type="compositionally biased region" description="Low complexity" evidence="1">
    <location>
        <begin position="1"/>
        <end position="12"/>
    </location>
</feature>
<evidence type="ECO:0000256" key="1">
    <source>
        <dbReference type="SAM" id="MobiDB-lite"/>
    </source>
</evidence>
<evidence type="ECO:0000313" key="4">
    <source>
        <dbReference type="Proteomes" id="UP000834503"/>
    </source>
</evidence>
<accession>A0A9N8GSY6</accession>
<evidence type="ECO:0000313" key="3">
    <source>
        <dbReference type="EMBL" id="CAC9189561.1"/>
    </source>
</evidence>
<name>A0A9N8GSY6_9ENTR</name>
<dbReference type="EMBL" id="CAIIUA010000001">
    <property type="protein sequence ID" value="CAC9189561.1"/>
    <property type="molecule type" value="Genomic_DNA"/>
</dbReference>
<proteinExistence type="predicted"/>
<dbReference type="RefSeq" id="WP_239176377.1">
    <property type="nucleotide sequence ID" value="NZ_CAHPQT010000058.1"/>
</dbReference>
<dbReference type="Gene3D" id="3.40.50.300">
    <property type="entry name" value="P-loop containing nucleotide triphosphate hydrolases"/>
    <property type="match status" value="1"/>
</dbReference>
<evidence type="ECO:0000313" key="2">
    <source>
        <dbReference type="EMBL" id="CAB5528260.1"/>
    </source>
</evidence>
<dbReference type="Proteomes" id="UP000834503">
    <property type="component" value="Unassembled WGS sequence"/>
</dbReference>
<dbReference type="Proteomes" id="UP000837205">
    <property type="component" value="Unassembled WGS sequence"/>
</dbReference>
<reference evidence="2" key="1">
    <citation type="submission" date="2020-05" db="EMBL/GenBank/DDBJ databases">
        <authorList>
            <person name="Delgado-Blas J."/>
        </authorList>
    </citation>
    <scope>NUCLEOTIDE SEQUENCE</scope>
    <source>
        <strain evidence="2">BB1459</strain>
        <strain evidence="3">BB1480</strain>
    </source>
</reference>
<feature type="region of interest" description="Disordered" evidence="1">
    <location>
        <begin position="1"/>
        <end position="26"/>
    </location>
</feature>
<evidence type="ECO:0000313" key="5">
    <source>
        <dbReference type="Proteomes" id="UP000837205"/>
    </source>
</evidence>
<protein>
    <submittedName>
        <fullName evidence="2">Uncharacterized protein</fullName>
    </submittedName>
</protein>
<sequence>MTTAIKKTTTNTESRKGRTSAAEIAEKPRTRSADRFTFGLWRKRGGCDVSEQCVDGLAYLAEFIQAGDELLPTPATPSIALYEVFTATSRPDTVEALKSRVDALGASAAWLEGEDRALIAIPHTKTNDFDAWKIWKEILKRLETPGVDIRLVNSGGDDSGNLQPFVVPEDFIVDFFGEDVIDVEATADRWGFKVIQSKKDCSTEQADPRFIKAARHQGQPLIEGMVDIGDYGTIYAAPNVGKTTLAVHMAFCVANGMSLFGHMRTLRSHVIYADLEFNSIDDMLTASARYHTSRPGWYQMIHQTNVLPDLGNDAEIETWCNAMLKITNGEPCFIVIDTQRKAAQLSTRAGQPLKENDNDNMTVIANALQRIAHRMNGAAFSLHHTTKANGEAMAGGGALEAGITSAFCLTIPDKSKPDQLNLMATKRRGNGMPKGTPYGIQMVEVKIMDDDDADEAVRRHEKWFADSIPSGAKNTAINDQKRATFATGPRTHARTFFPGLFEAFEVKQGALSANAVKQEQRRDDIAAAKEFVLNAPSPVCVADVREAFGISKSSAQRYIETLLKDGSIACVEKAEGRKPNRYGPL</sequence>
<dbReference type="AlphaFoldDB" id="A0A9N8GSY6"/>
<gene>
    <name evidence="2" type="ORF">GHA_01022</name>
    <name evidence="3" type="ORF">TML_01731</name>
</gene>
<dbReference type="InterPro" id="IPR027417">
    <property type="entry name" value="P-loop_NTPase"/>
</dbReference>
<dbReference type="SUPFAM" id="SSF52540">
    <property type="entry name" value="P-loop containing nucleoside triphosphate hydrolases"/>
    <property type="match status" value="1"/>
</dbReference>